<protein>
    <recommendedName>
        <fullName evidence="13">Nickel/cobalt efflux system</fullName>
    </recommendedName>
</protein>
<dbReference type="eggNOG" id="COG2215">
    <property type="taxonomic scope" value="Bacteria"/>
</dbReference>
<evidence type="ECO:0000256" key="12">
    <source>
        <dbReference type="ARBA" id="ARBA00023285"/>
    </source>
</evidence>
<dbReference type="PANTHER" id="PTHR40659:SF1">
    <property type="entry name" value="NICKEL_COBALT EFFLUX SYSTEM RCNA"/>
    <property type="match status" value="1"/>
</dbReference>
<keyword evidence="14" id="KW-0732">Signal</keyword>
<evidence type="ECO:0000256" key="8">
    <source>
        <dbReference type="ARBA" id="ARBA00022989"/>
    </source>
</evidence>
<dbReference type="PaxDb" id="522772-Dacet_2269"/>
<dbReference type="GO" id="GO:0032025">
    <property type="term" value="P:response to cobalt ion"/>
    <property type="evidence" value="ECO:0007669"/>
    <property type="project" value="TreeGrafter"/>
</dbReference>
<keyword evidence="12" id="KW-0170">Cobalt</keyword>
<dbReference type="GO" id="GO:0010045">
    <property type="term" value="P:response to nickel cation"/>
    <property type="evidence" value="ECO:0007669"/>
    <property type="project" value="TreeGrafter"/>
</dbReference>
<evidence type="ECO:0000256" key="7">
    <source>
        <dbReference type="ARBA" id="ARBA00022692"/>
    </source>
</evidence>
<feature type="chain" id="PRO_5003057607" description="Nickel/cobalt efflux system" evidence="14">
    <location>
        <begin position="21"/>
        <end position="279"/>
    </location>
</feature>
<dbReference type="OrthoDB" id="9812956at2"/>
<proteinExistence type="inferred from homology"/>
<dbReference type="GO" id="GO:0006824">
    <property type="term" value="P:cobalt ion transport"/>
    <property type="evidence" value="ECO:0007669"/>
    <property type="project" value="UniProtKB-KW"/>
</dbReference>
<evidence type="ECO:0000313" key="15">
    <source>
        <dbReference type="EMBL" id="ADD69031.1"/>
    </source>
</evidence>
<dbReference type="GO" id="GO:0005886">
    <property type="term" value="C:plasma membrane"/>
    <property type="evidence" value="ECO:0007669"/>
    <property type="project" value="UniProtKB-SubCell"/>
</dbReference>
<comment type="subcellular location">
    <subcellularLocation>
        <location evidence="2 13">Cell membrane</location>
        <topology evidence="2 13">Multi-pass membrane protein</topology>
    </subcellularLocation>
</comment>
<dbReference type="GO" id="GO:0015099">
    <property type="term" value="F:nickel cation transmembrane transporter activity"/>
    <property type="evidence" value="ECO:0007669"/>
    <property type="project" value="UniProtKB-UniRule"/>
</dbReference>
<feature type="transmembrane region" description="Helical" evidence="13">
    <location>
        <begin position="256"/>
        <end position="278"/>
    </location>
</feature>
<keyword evidence="3" id="KW-0171">Cobalt transport</keyword>
<dbReference type="GO" id="GO:0046583">
    <property type="term" value="F:monoatomic cation efflux transmembrane transporter activity"/>
    <property type="evidence" value="ECO:0007669"/>
    <property type="project" value="TreeGrafter"/>
</dbReference>
<sequence precursor="true">MKVLLLIITLFMFSHAELMANPFAAGKPSEHQKELVQKPERNAFYNYLSDKQQVIKSRLTDVFTDIKERPFSSSFILFLVLSFIYGVFHSLGPGHAKTLVSSYLLSTPADVFRSVIFGCVVAFGHAFSAFILVAFIYYILKSSVTLGFDTAYGFMSAVSYSILLIIGLYLLFSKLRSNKQDKRSKGGFLSSAVLISITPCPGAMVLSMFAFTNDMPLAGALSVFFMACGMALTISAVALATCGFRSAVTVNDRYRFVYGAVEYAGILLLLLFSLLMLIR</sequence>
<evidence type="ECO:0000256" key="3">
    <source>
        <dbReference type="ARBA" id="ARBA00022426"/>
    </source>
</evidence>
<evidence type="ECO:0000256" key="1">
    <source>
        <dbReference type="ARBA" id="ARBA00002510"/>
    </source>
</evidence>
<dbReference type="Proteomes" id="UP000002012">
    <property type="component" value="Chromosome"/>
</dbReference>
<dbReference type="EMBL" id="CP001968">
    <property type="protein sequence ID" value="ADD69031.1"/>
    <property type="molecule type" value="Genomic_DNA"/>
</dbReference>
<dbReference type="InParanoid" id="D4H308"/>
<feature type="signal peptide" evidence="14">
    <location>
        <begin position="1"/>
        <end position="20"/>
    </location>
</feature>
<keyword evidence="5" id="KW-1003">Cell membrane</keyword>
<evidence type="ECO:0000256" key="4">
    <source>
        <dbReference type="ARBA" id="ARBA00022448"/>
    </source>
</evidence>
<dbReference type="InterPro" id="IPR011541">
    <property type="entry name" value="Ni/Co_transpt_high_affinity"/>
</dbReference>
<keyword evidence="11 13" id="KW-0472">Membrane</keyword>
<dbReference type="HOGENOM" id="CLU_058605_4_0_0"/>
<organism evidence="15 16">
    <name type="scientific">Denitrovibrio acetiphilus (strain DSM 12809 / NBRC 114555 / N2460)</name>
    <dbReference type="NCBI Taxonomy" id="522772"/>
    <lineage>
        <taxon>Bacteria</taxon>
        <taxon>Pseudomonadati</taxon>
        <taxon>Deferribacterota</taxon>
        <taxon>Deferribacteres</taxon>
        <taxon>Deferribacterales</taxon>
        <taxon>Geovibrionaceae</taxon>
        <taxon>Denitrovibrio</taxon>
    </lineage>
</organism>
<evidence type="ECO:0000256" key="9">
    <source>
        <dbReference type="ARBA" id="ARBA00023065"/>
    </source>
</evidence>
<dbReference type="Pfam" id="PF03824">
    <property type="entry name" value="NicO"/>
    <property type="match status" value="1"/>
</dbReference>
<dbReference type="KEGG" id="dap:Dacet_2269"/>
<evidence type="ECO:0000256" key="10">
    <source>
        <dbReference type="ARBA" id="ARBA00023112"/>
    </source>
</evidence>
<evidence type="ECO:0000256" key="6">
    <source>
        <dbReference type="ARBA" id="ARBA00022596"/>
    </source>
</evidence>
<feature type="transmembrane region" description="Helical" evidence="13">
    <location>
        <begin position="192"/>
        <end position="211"/>
    </location>
</feature>
<keyword evidence="9" id="KW-0406">Ion transport</keyword>
<evidence type="ECO:0000313" key="16">
    <source>
        <dbReference type="Proteomes" id="UP000002012"/>
    </source>
</evidence>
<dbReference type="STRING" id="522772.Dacet_2269"/>
<evidence type="ECO:0000256" key="5">
    <source>
        <dbReference type="ARBA" id="ARBA00022475"/>
    </source>
</evidence>
<evidence type="ECO:0000256" key="14">
    <source>
        <dbReference type="SAM" id="SignalP"/>
    </source>
</evidence>
<keyword evidence="16" id="KW-1185">Reference proteome</keyword>
<evidence type="ECO:0000256" key="2">
    <source>
        <dbReference type="ARBA" id="ARBA00004651"/>
    </source>
</evidence>
<feature type="transmembrane region" description="Helical" evidence="13">
    <location>
        <begin position="115"/>
        <end position="140"/>
    </location>
</feature>
<name>D4H308_DENA2</name>
<comment type="similarity">
    <text evidence="13">Belongs to the NiCoT transporter (TC 2.A.52) family.</text>
</comment>
<keyword evidence="8 13" id="KW-1133">Transmembrane helix</keyword>
<keyword evidence="4 13" id="KW-0813">Transport</keyword>
<feature type="transmembrane region" description="Helical" evidence="13">
    <location>
        <begin position="217"/>
        <end position="244"/>
    </location>
</feature>
<dbReference type="InterPro" id="IPR051224">
    <property type="entry name" value="NiCoT_RcnA"/>
</dbReference>
<dbReference type="AlphaFoldDB" id="D4H308"/>
<feature type="transmembrane region" description="Helical" evidence="13">
    <location>
        <begin position="152"/>
        <end position="172"/>
    </location>
</feature>
<keyword evidence="7 13" id="KW-0812">Transmembrane</keyword>
<keyword evidence="10" id="KW-0921">Nickel transport</keyword>
<evidence type="ECO:0000256" key="13">
    <source>
        <dbReference type="RuleBase" id="RU362101"/>
    </source>
</evidence>
<accession>D4H308</accession>
<gene>
    <name evidence="15" type="ordered locus">Dacet_2269</name>
</gene>
<feature type="transmembrane region" description="Helical" evidence="13">
    <location>
        <begin position="75"/>
        <end position="94"/>
    </location>
</feature>
<evidence type="ECO:0000256" key="11">
    <source>
        <dbReference type="ARBA" id="ARBA00023136"/>
    </source>
</evidence>
<keyword evidence="6" id="KW-0533">Nickel</keyword>
<comment type="function">
    <text evidence="1">Efflux system for nickel and cobalt.</text>
</comment>
<reference evidence="15 16" key="1">
    <citation type="journal article" date="2010" name="Stand. Genomic Sci.">
        <title>Complete genome sequence of Denitrovibrio acetiphilus type strain (N2460).</title>
        <authorList>
            <person name="Kiss H."/>
            <person name="Lang E."/>
            <person name="Lapidus A."/>
            <person name="Copeland A."/>
            <person name="Nolan M."/>
            <person name="Glavina Del Rio T."/>
            <person name="Chen F."/>
            <person name="Lucas S."/>
            <person name="Tice H."/>
            <person name="Cheng J.F."/>
            <person name="Han C."/>
            <person name="Goodwin L."/>
            <person name="Pitluck S."/>
            <person name="Liolios K."/>
            <person name="Pati A."/>
            <person name="Ivanova N."/>
            <person name="Mavromatis K."/>
            <person name="Chen A."/>
            <person name="Palaniappan K."/>
            <person name="Land M."/>
            <person name="Hauser L."/>
            <person name="Chang Y.J."/>
            <person name="Jeffries C.D."/>
            <person name="Detter J.C."/>
            <person name="Brettin T."/>
            <person name="Spring S."/>
            <person name="Rohde M."/>
            <person name="Goker M."/>
            <person name="Woyke T."/>
            <person name="Bristow J."/>
            <person name="Eisen J.A."/>
            <person name="Markowitz V."/>
            <person name="Hugenholtz P."/>
            <person name="Kyrpides N.C."/>
            <person name="Klenk H.P."/>
        </authorList>
    </citation>
    <scope>NUCLEOTIDE SEQUENCE [LARGE SCALE GENOMIC DNA]</scope>
    <source>
        <strain evidence="16">DSM 12809 / NBRC 114555 / N2460</strain>
    </source>
</reference>
<dbReference type="PANTHER" id="PTHR40659">
    <property type="entry name" value="NICKEL/COBALT EFFLUX SYSTEM RCNA"/>
    <property type="match status" value="1"/>
</dbReference>